<dbReference type="InterPro" id="IPR001362">
    <property type="entry name" value="Glyco_hydro_32"/>
</dbReference>
<dbReference type="Proteomes" id="UP000637074">
    <property type="component" value="Unassembled WGS sequence"/>
</dbReference>
<dbReference type="PANTHER" id="PTHR43101:SF1">
    <property type="entry name" value="BETA-FRUCTOSIDASE"/>
    <property type="match status" value="1"/>
</dbReference>
<dbReference type="CDD" id="cd18623">
    <property type="entry name" value="GH32_ScrB-like"/>
    <property type="match status" value="1"/>
</dbReference>
<evidence type="ECO:0000256" key="7">
    <source>
        <dbReference type="ARBA" id="ARBA00033367"/>
    </source>
</evidence>
<evidence type="ECO:0000256" key="1">
    <source>
        <dbReference type="ARBA" id="ARBA00004914"/>
    </source>
</evidence>
<evidence type="ECO:0000313" key="13">
    <source>
        <dbReference type="Proteomes" id="UP000637074"/>
    </source>
</evidence>
<dbReference type="InterPro" id="IPR051214">
    <property type="entry name" value="GH32_Enzymes"/>
</dbReference>
<comment type="pathway">
    <text evidence="1 9">Glycan biosynthesis; sucrose metabolism.</text>
</comment>
<evidence type="ECO:0000256" key="2">
    <source>
        <dbReference type="ARBA" id="ARBA00009902"/>
    </source>
</evidence>
<protein>
    <recommendedName>
        <fullName evidence="4 8">Sucrose-6-phosphate hydrolase</fullName>
        <ecNumber evidence="3 8">3.2.1.26</ecNumber>
    </recommendedName>
    <alternativeName>
        <fullName evidence="7 9">Invertase</fullName>
    </alternativeName>
</protein>
<proteinExistence type="inferred from homology"/>
<dbReference type="RefSeq" id="WP_191277251.1">
    <property type="nucleotide sequence ID" value="NZ_BNDS01000050.1"/>
</dbReference>
<evidence type="ECO:0000259" key="11">
    <source>
        <dbReference type="Pfam" id="PF08244"/>
    </source>
</evidence>
<evidence type="ECO:0000256" key="3">
    <source>
        <dbReference type="ARBA" id="ARBA00012758"/>
    </source>
</evidence>
<evidence type="ECO:0000256" key="6">
    <source>
        <dbReference type="ARBA" id="ARBA00023295"/>
    </source>
</evidence>
<dbReference type="InterPro" id="IPR018053">
    <property type="entry name" value="Glyco_hydro_32_AS"/>
</dbReference>
<evidence type="ECO:0000313" key="12">
    <source>
        <dbReference type="EMBL" id="GHI01606.1"/>
    </source>
</evidence>
<evidence type="ECO:0000256" key="4">
    <source>
        <dbReference type="ARBA" id="ARBA00019623"/>
    </source>
</evidence>
<dbReference type="InterPro" id="IPR023296">
    <property type="entry name" value="Glyco_hydro_beta-prop_sf"/>
</dbReference>
<dbReference type="Gene3D" id="2.115.10.20">
    <property type="entry name" value="Glycosyl hydrolase domain, family 43"/>
    <property type="match status" value="1"/>
</dbReference>
<dbReference type="NCBIfam" id="TIGR01322">
    <property type="entry name" value="scrB_fam"/>
    <property type="match status" value="1"/>
</dbReference>
<dbReference type="SUPFAM" id="SSF49899">
    <property type="entry name" value="Concanavalin A-like lectins/glucanases"/>
    <property type="match status" value="1"/>
</dbReference>
<name>A0ABQ3NCG0_9BACI</name>
<keyword evidence="9" id="KW-0963">Cytoplasm</keyword>
<dbReference type="PANTHER" id="PTHR43101">
    <property type="entry name" value="BETA-FRUCTOSIDASE"/>
    <property type="match status" value="1"/>
</dbReference>
<evidence type="ECO:0000256" key="9">
    <source>
        <dbReference type="RuleBase" id="RU365015"/>
    </source>
</evidence>
<dbReference type="Pfam" id="PF08244">
    <property type="entry name" value="Glyco_hydro_32C"/>
    <property type="match status" value="1"/>
</dbReference>
<keyword evidence="5 8" id="KW-0378">Hydrolase</keyword>
<keyword evidence="6 8" id="KW-0326">Glycosidase</keyword>
<evidence type="ECO:0000256" key="5">
    <source>
        <dbReference type="ARBA" id="ARBA00022801"/>
    </source>
</evidence>
<dbReference type="InterPro" id="IPR006232">
    <property type="entry name" value="Suc6P_hydrolase"/>
</dbReference>
<keyword evidence="9" id="KW-0119">Carbohydrate metabolism</keyword>
<evidence type="ECO:0000259" key="10">
    <source>
        <dbReference type="Pfam" id="PF00251"/>
    </source>
</evidence>
<dbReference type="SUPFAM" id="SSF75005">
    <property type="entry name" value="Arabinanase/levansucrase/invertase"/>
    <property type="match status" value="1"/>
</dbReference>
<dbReference type="GO" id="GO:0016787">
    <property type="term" value="F:hydrolase activity"/>
    <property type="evidence" value="ECO:0007669"/>
    <property type="project" value="UniProtKB-KW"/>
</dbReference>
<dbReference type="PROSITE" id="PS00609">
    <property type="entry name" value="GLYCOSYL_HYDROL_F32"/>
    <property type="match status" value="1"/>
</dbReference>
<accession>A0ABQ3NCG0</accession>
<dbReference type="InterPro" id="IPR013189">
    <property type="entry name" value="Glyco_hydro_32_C"/>
</dbReference>
<dbReference type="EC" id="3.2.1.26" evidence="3 8"/>
<feature type="domain" description="Glycosyl hydrolase family 32 N-terminal" evidence="10">
    <location>
        <begin position="33"/>
        <end position="338"/>
    </location>
</feature>
<sequence length="474" mass="54440">MTERESLLKEQAYKEVKKYEKLIQQDPYRLSYHLMPLVGLLNDPNGLIQFKGAYHVFYQWNPFDTAHGAKFWGHYSSVDMVNWKEEPIALAPSEWYEKNGCYSGSAIESDGKLYLFYTGNVKSDDGARETYQCLAVSTDGVHFEKKGPVLKLPDGYTAHFRDPKVWKKNDRWYMIIGAQTLEEEGAAVLFVSDDLYQWEELGPIAGSRKNGLGDFGYMWECPDLIQLQSKEVLLVSPQGLEPNGYLYNNLFQSGYFVGTLDYETAQYQHGDFVELDRGFDFYAPQTFRDESGRTILYAWMGITDESEPYQPTIANHWVHALTIPRELELRDGQIFQKPAAELKNLRKDEVFFDYGKHDSLDGVCAAEMELDFAEPVDGTFEINFRGEAVLSYDSSKLEISLQRRNMKTGLSEKRVCMLDKLSKLQIFMDHSSLEIFVNGGQEMFTARYFPQPEDQTISFNGTASFRLKKWSLGG</sequence>
<dbReference type="InterPro" id="IPR013148">
    <property type="entry name" value="Glyco_hydro_32_N"/>
</dbReference>
<gene>
    <name evidence="12" type="primary">sacA</name>
    <name evidence="12" type="ORF">AM1BK_51480</name>
</gene>
<feature type="domain" description="Glycosyl hydrolase family 32 C-terminal" evidence="11">
    <location>
        <begin position="361"/>
        <end position="459"/>
    </location>
</feature>
<comment type="caution">
    <text evidence="12">The sequence shown here is derived from an EMBL/GenBank/DDBJ whole genome shotgun (WGS) entry which is preliminary data.</text>
</comment>
<evidence type="ECO:0000256" key="8">
    <source>
        <dbReference type="RuleBase" id="RU362110"/>
    </source>
</evidence>
<dbReference type="Pfam" id="PF00251">
    <property type="entry name" value="Glyco_hydro_32N"/>
    <property type="match status" value="1"/>
</dbReference>
<dbReference type="SMART" id="SM00640">
    <property type="entry name" value="Glyco_32"/>
    <property type="match status" value="1"/>
</dbReference>
<comment type="catalytic activity">
    <reaction evidence="8">
        <text>Hydrolysis of terminal non-reducing beta-D-fructofuranoside residues in beta-D-fructofuranosides.</text>
        <dbReference type="EC" id="3.2.1.26"/>
    </reaction>
</comment>
<dbReference type="Gene3D" id="2.60.120.560">
    <property type="entry name" value="Exo-inulinase, domain 1"/>
    <property type="match status" value="1"/>
</dbReference>
<organism evidence="12 13">
    <name type="scientific">Neobacillus kokaensis</name>
    <dbReference type="NCBI Taxonomy" id="2759023"/>
    <lineage>
        <taxon>Bacteria</taxon>
        <taxon>Bacillati</taxon>
        <taxon>Bacillota</taxon>
        <taxon>Bacilli</taxon>
        <taxon>Bacillales</taxon>
        <taxon>Bacillaceae</taxon>
        <taxon>Neobacillus</taxon>
    </lineage>
</organism>
<comment type="subcellular location">
    <subcellularLocation>
        <location evidence="9">Cytoplasm</location>
    </subcellularLocation>
</comment>
<reference evidence="12 13" key="1">
    <citation type="journal article" date="2022" name="Int. J. Syst. Evol. Microbiol.">
        <title>Neobacillus kokaensis sp. nov., isolated from soil.</title>
        <authorList>
            <person name="Yuki K."/>
            <person name="Matsubara H."/>
            <person name="Yamaguchi S."/>
        </authorList>
    </citation>
    <scope>NUCLEOTIDE SEQUENCE [LARGE SCALE GENOMIC DNA]</scope>
    <source>
        <strain evidence="12 13">LOB 377</strain>
    </source>
</reference>
<keyword evidence="13" id="KW-1185">Reference proteome</keyword>
<dbReference type="InterPro" id="IPR013320">
    <property type="entry name" value="ConA-like_dom_sf"/>
</dbReference>
<comment type="similarity">
    <text evidence="2 8">Belongs to the glycosyl hydrolase 32 family.</text>
</comment>
<dbReference type="EMBL" id="BNDS01000050">
    <property type="protein sequence ID" value="GHI01606.1"/>
    <property type="molecule type" value="Genomic_DNA"/>
</dbReference>
<comment type="function">
    <text evidence="9">Enables the bacterium to metabolize sucrose as a sole carbon source.</text>
</comment>